<dbReference type="Gene3D" id="3.40.50.850">
    <property type="entry name" value="Isochorismatase-like"/>
    <property type="match status" value="1"/>
</dbReference>
<dbReference type="InterPro" id="IPR053152">
    <property type="entry name" value="Hydrolase_YcaC-like"/>
</dbReference>
<comment type="caution">
    <text evidence="2">The sequence shown here is derived from an EMBL/GenBank/DDBJ whole genome shotgun (WGS) entry which is preliminary data.</text>
</comment>
<protein>
    <submittedName>
        <fullName evidence="2">Isochorismatase family protein</fullName>
    </submittedName>
</protein>
<dbReference type="EMBL" id="JBHSPA010000014">
    <property type="protein sequence ID" value="MFC5824421.1"/>
    <property type="molecule type" value="Genomic_DNA"/>
</dbReference>
<dbReference type="InterPro" id="IPR036380">
    <property type="entry name" value="Isochorismatase-like_sf"/>
</dbReference>
<dbReference type="Pfam" id="PF00857">
    <property type="entry name" value="Isochorismatase"/>
    <property type="match status" value="1"/>
</dbReference>
<name>A0ABW1CI68_9ACTN</name>
<feature type="domain" description="Isochorismatase-like" evidence="1">
    <location>
        <begin position="13"/>
        <end position="164"/>
    </location>
</feature>
<dbReference type="PANTHER" id="PTHR43559">
    <property type="entry name" value="HYDROLASE YCAC-RELATED"/>
    <property type="match status" value="1"/>
</dbReference>
<dbReference type="SUPFAM" id="SSF52499">
    <property type="entry name" value="Isochorismatase-like hydrolases"/>
    <property type="match status" value="1"/>
</dbReference>
<dbReference type="InterPro" id="IPR000868">
    <property type="entry name" value="Isochorismatase-like_dom"/>
</dbReference>
<proteinExistence type="predicted"/>
<accession>A0ABW1CI68</accession>
<gene>
    <name evidence="2" type="ORF">ACFPZ3_11235</name>
</gene>
<dbReference type="Proteomes" id="UP001596058">
    <property type="component" value="Unassembled WGS sequence"/>
</dbReference>
<organism evidence="2 3">
    <name type="scientific">Nonomuraea insulae</name>
    <dbReference type="NCBI Taxonomy" id="1616787"/>
    <lineage>
        <taxon>Bacteria</taxon>
        <taxon>Bacillati</taxon>
        <taxon>Actinomycetota</taxon>
        <taxon>Actinomycetes</taxon>
        <taxon>Streptosporangiales</taxon>
        <taxon>Streptosporangiaceae</taxon>
        <taxon>Nonomuraea</taxon>
    </lineage>
</organism>
<evidence type="ECO:0000313" key="3">
    <source>
        <dbReference type="Proteomes" id="UP001596058"/>
    </source>
</evidence>
<evidence type="ECO:0000259" key="1">
    <source>
        <dbReference type="Pfam" id="PF00857"/>
    </source>
</evidence>
<reference evidence="3" key="1">
    <citation type="journal article" date="2019" name="Int. J. Syst. Evol. Microbiol.">
        <title>The Global Catalogue of Microorganisms (GCM) 10K type strain sequencing project: providing services to taxonomists for standard genome sequencing and annotation.</title>
        <authorList>
            <consortium name="The Broad Institute Genomics Platform"/>
            <consortium name="The Broad Institute Genome Sequencing Center for Infectious Disease"/>
            <person name="Wu L."/>
            <person name="Ma J."/>
        </authorList>
    </citation>
    <scope>NUCLEOTIDE SEQUENCE [LARGE SCALE GENOMIC DNA]</scope>
    <source>
        <strain evidence="3">CCUG 53903</strain>
    </source>
</reference>
<keyword evidence="3" id="KW-1185">Reference proteome</keyword>
<sequence length="212" mass="22383">MANSATELTIENSAVVLIDHQPWVASMLQLDGNALLDNVATLARAAKLLEVPTVLTTVGAQGGPLADPIFTQISDAFPDVTPIDRTTTAAWSDPNVRAAIEATGRRKLIMAGLSTEVCLAQTVLGALKDGYEVYFASDCSGGITVEGHEDGKARMIQAGAVPINVSVVISEWTPVYNSPERALVTEVLLRHGGPVSLAVQYVMAQGKDGTRR</sequence>
<evidence type="ECO:0000313" key="2">
    <source>
        <dbReference type="EMBL" id="MFC5824421.1"/>
    </source>
</evidence>
<dbReference type="PANTHER" id="PTHR43559:SF1">
    <property type="entry name" value="HYDROLASE"/>
    <property type="match status" value="1"/>
</dbReference>
<dbReference type="RefSeq" id="WP_379513942.1">
    <property type="nucleotide sequence ID" value="NZ_JBHSPA010000014.1"/>
</dbReference>